<reference evidence="1 2" key="1">
    <citation type="submission" date="2022-09" db="EMBL/GenBank/DDBJ databases">
        <authorList>
            <person name="Kop L."/>
        </authorList>
    </citation>
    <scope>NUCLEOTIDE SEQUENCE [LARGE SCALE GENOMIC DNA]</scope>
    <source>
        <strain evidence="1 2">347</strain>
    </source>
</reference>
<protein>
    <submittedName>
        <fullName evidence="1">Uncharacterized protein</fullName>
    </submittedName>
</protein>
<proteinExistence type="predicted"/>
<dbReference type="EMBL" id="OX336137">
    <property type="protein sequence ID" value="CAI2716880.1"/>
    <property type="molecule type" value="Genomic_DNA"/>
</dbReference>
<organism evidence="1 2">
    <name type="scientific">Nitrospina watsonii</name>
    <dbReference type="NCBI Taxonomy" id="1323948"/>
    <lineage>
        <taxon>Bacteria</taxon>
        <taxon>Pseudomonadati</taxon>
        <taxon>Nitrospinota/Tectimicrobiota group</taxon>
        <taxon>Nitrospinota</taxon>
        <taxon>Nitrospinia</taxon>
        <taxon>Nitrospinales</taxon>
        <taxon>Nitrospinaceae</taxon>
        <taxon>Nitrospina</taxon>
    </lineage>
</organism>
<evidence type="ECO:0000313" key="1">
    <source>
        <dbReference type="EMBL" id="CAI2716880.1"/>
    </source>
</evidence>
<sequence>MSVKGDRCGTGVLLRGGRARRIRHGWPLSPILKLFLKPVAACLYNEDRLICYLNFNKL</sequence>
<name>A0ABM9H9R0_9BACT</name>
<keyword evidence="2" id="KW-1185">Reference proteome</keyword>
<gene>
    <name evidence="1" type="ORF">NSPWAT_0020</name>
</gene>
<evidence type="ECO:0000313" key="2">
    <source>
        <dbReference type="Proteomes" id="UP001157733"/>
    </source>
</evidence>
<accession>A0ABM9H9R0</accession>
<dbReference type="Proteomes" id="UP001157733">
    <property type="component" value="Chromosome"/>
</dbReference>